<evidence type="ECO:0000313" key="2">
    <source>
        <dbReference type="EMBL" id="CAG9802932.1"/>
    </source>
</evidence>
<dbReference type="AlphaFoldDB" id="A0A9N9RSR2"/>
<keyword evidence="3" id="KW-1185">Reference proteome</keyword>
<gene>
    <name evidence="2" type="ORF">CHIRRI_LOCUS5837</name>
</gene>
<sequence length="251" mass="28585">MNMNCVFSVVISKIINNDPMSAEMFLNRYSLPRVARLIVPQTKGIYDEKLNQSSNSMAVKSKKSVNHGNSSYPINSNQQQMTTNSHESGNGANYQQQNDDIKANATTVIADNNNNGELFLLYRHLKKYKVYHAINAKSGTNRKKGIKIPQDFTDDVAAPTSYYKVIGNVSLTTFLIYHKYMLDEKKCRQNRAKNLFVCLQNNNKATTSECECMPVSDNKHIHINDLLMCKKRHDKQHFSAIIDDDDFYSLA</sequence>
<organism evidence="2 3">
    <name type="scientific">Chironomus riparius</name>
    <dbReference type="NCBI Taxonomy" id="315576"/>
    <lineage>
        <taxon>Eukaryota</taxon>
        <taxon>Metazoa</taxon>
        <taxon>Ecdysozoa</taxon>
        <taxon>Arthropoda</taxon>
        <taxon>Hexapoda</taxon>
        <taxon>Insecta</taxon>
        <taxon>Pterygota</taxon>
        <taxon>Neoptera</taxon>
        <taxon>Endopterygota</taxon>
        <taxon>Diptera</taxon>
        <taxon>Nematocera</taxon>
        <taxon>Chironomoidea</taxon>
        <taxon>Chironomidae</taxon>
        <taxon>Chironominae</taxon>
        <taxon>Chironomus</taxon>
    </lineage>
</organism>
<reference evidence="2" key="1">
    <citation type="submission" date="2022-01" db="EMBL/GenBank/DDBJ databases">
        <authorList>
            <person name="King R."/>
        </authorList>
    </citation>
    <scope>NUCLEOTIDE SEQUENCE</scope>
</reference>
<name>A0A9N9RSR2_9DIPT</name>
<evidence type="ECO:0000256" key="1">
    <source>
        <dbReference type="SAM" id="MobiDB-lite"/>
    </source>
</evidence>
<dbReference type="EMBL" id="OU895878">
    <property type="protein sequence ID" value="CAG9802932.1"/>
    <property type="molecule type" value="Genomic_DNA"/>
</dbReference>
<dbReference type="OrthoDB" id="6076990at2759"/>
<accession>A0A9N9RSR2</accession>
<feature type="region of interest" description="Disordered" evidence="1">
    <location>
        <begin position="56"/>
        <end position="96"/>
    </location>
</feature>
<protein>
    <submittedName>
        <fullName evidence="2">Uncharacterized protein</fullName>
    </submittedName>
</protein>
<proteinExistence type="predicted"/>
<evidence type="ECO:0000313" key="3">
    <source>
        <dbReference type="Proteomes" id="UP001153620"/>
    </source>
</evidence>
<feature type="compositionally biased region" description="Polar residues" evidence="1">
    <location>
        <begin position="66"/>
        <end position="96"/>
    </location>
</feature>
<dbReference type="Proteomes" id="UP001153620">
    <property type="component" value="Chromosome 2"/>
</dbReference>
<reference evidence="2" key="2">
    <citation type="submission" date="2022-10" db="EMBL/GenBank/DDBJ databases">
        <authorList>
            <consortium name="ENA_rothamsted_submissions"/>
            <consortium name="culmorum"/>
            <person name="King R."/>
        </authorList>
    </citation>
    <scope>NUCLEOTIDE SEQUENCE</scope>
</reference>